<evidence type="ECO:0000313" key="1">
    <source>
        <dbReference type="EMBL" id="PIT69474.1"/>
    </source>
</evidence>
<protein>
    <submittedName>
        <fullName evidence="1">Uncharacterized protein</fullName>
    </submittedName>
</protein>
<comment type="caution">
    <text evidence="1">The sequence shown here is derived from an EMBL/GenBank/DDBJ whole genome shotgun (WGS) entry which is preliminary data.</text>
</comment>
<accession>A0A2M6UTM3</accession>
<organism evidence="1 2">
    <name type="scientific">Bartonella tribocorum</name>
    <dbReference type="NCBI Taxonomy" id="85701"/>
    <lineage>
        <taxon>Bacteria</taxon>
        <taxon>Pseudomonadati</taxon>
        <taxon>Pseudomonadota</taxon>
        <taxon>Alphaproteobacteria</taxon>
        <taxon>Hyphomicrobiales</taxon>
        <taxon>Bartonellaceae</taxon>
        <taxon>Bartonella</taxon>
    </lineage>
</organism>
<dbReference type="EMBL" id="NJGE01000005">
    <property type="protein sequence ID" value="PIT69474.1"/>
    <property type="molecule type" value="Genomic_DNA"/>
</dbReference>
<dbReference type="SUPFAM" id="SSF53850">
    <property type="entry name" value="Periplasmic binding protein-like II"/>
    <property type="match status" value="1"/>
</dbReference>
<proteinExistence type="predicted"/>
<reference evidence="1 2" key="1">
    <citation type="submission" date="2017-06" db="EMBL/GenBank/DDBJ databases">
        <title>Draft genome of Bartonella tribocorum strain L103, isolated from a rodent in Laos.</title>
        <authorList>
            <person name="Hadjadj L."/>
            <person name="Jiyipong T."/>
            <person name="Morand S."/>
            <person name="Diene S.M."/>
            <person name="Rolain J.-M."/>
        </authorList>
    </citation>
    <scope>NUCLEOTIDE SEQUENCE [LARGE SCALE GENOMIC DNA]</scope>
    <source>
        <strain evidence="1 2">L103</strain>
    </source>
</reference>
<gene>
    <name evidence="1" type="ORF">CER18_03385</name>
</gene>
<evidence type="ECO:0000313" key="2">
    <source>
        <dbReference type="Proteomes" id="UP000229839"/>
    </source>
</evidence>
<dbReference type="AlphaFoldDB" id="A0A2M6UTM3"/>
<sequence>MYAGPYFFSENTENGYKLQTNEFFKLKEKINCVENIQFILIKSDKDAKKFFDGTVDVTCNTALDLNKFSYFSQLPNFSTGEDILVMLLSPGDKHHELSSDITSLISLAIDRNTISKNYHNQLSCFSSFLDFYYDKTSEGIINHPKNIQECINLDISYENYYPNYEILTQIAKQLSKYNINVTLHEDAYGHWTSHCHLRFEIRRLPHGSSIQIIRSELSKIRQSNKYHDCIKKIYSALFDKNYLRKHQFIFEKIDHFLRLNTTYIPLFRLPVGFLYNDKLRHETLFSIGNYITYRNNNENKT</sequence>
<dbReference type="Proteomes" id="UP000229839">
    <property type="component" value="Unassembled WGS sequence"/>
</dbReference>
<name>A0A2M6UTM3_9HYPH</name>